<sequence length="306" mass="33697">MDIILHLGAHRSASTSFQRYMRSVGAELNRQGTGFWGPGRTRKGLFHRIDSRDARDRDRGRVQLALAGAAQRGAARLVISDENMIGTMRRNIARADLYPDIGERLARFRAAFGPVKRAHLQIRALDLYWASALAFCLPRGMPLPRTEGLQAMVQSARGWRGVIEDMAAALPETEITVTPFERFAGQPDRLLAAMTGLAQVPRDGLRPWVNRAPDLATLRCVLTDRGEPAMALGFGEGRWMPFLPDQAAALRETYQDDIYWLRAGAMGLARYEDAPEGAEPAKTGLPAAQARGPTDETDHRRLAGAG</sequence>
<dbReference type="Proteomes" id="UP000186684">
    <property type="component" value="Unassembled WGS sequence"/>
</dbReference>
<dbReference type="STRING" id="633194.SAMN05421759_103157"/>
<evidence type="ECO:0008006" key="4">
    <source>
        <dbReference type="Google" id="ProtNLM"/>
    </source>
</evidence>
<evidence type="ECO:0000256" key="1">
    <source>
        <dbReference type="SAM" id="MobiDB-lite"/>
    </source>
</evidence>
<name>A0A1N7LU51_9RHOB</name>
<proteinExistence type="predicted"/>
<organism evidence="2 3">
    <name type="scientific">Roseivivax lentus</name>
    <dbReference type="NCBI Taxonomy" id="633194"/>
    <lineage>
        <taxon>Bacteria</taxon>
        <taxon>Pseudomonadati</taxon>
        <taxon>Pseudomonadota</taxon>
        <taxon>Alphaproteobacteria</taxon>
        <taxon>Rhodobacterales</taxon>
        <taxon>Roseobacteraceae</taxon>
        <taxon>Roseivivax</taxon>
    </lineage>
</organism>
<keyword evidence="3" id="KW-1185">Reference proteome</keyword>
<reference evidence="3" key="1">
    <citation type="submission" date="2017-01" db="EMBL/GenBank/DDBJ databases">
        <authorList>
            <person name="Varghese N."/>
            <person name="Submissions S."/>
        </authorList>
    </citation>
    <scope>NUCLEOTIDE SEQUENCE [LARGE SCALE GENOMIC DNA]</scope>
    <source>
        <strain evidence="3">DSM 29430</strain>
    </source>
</reference>
<dbReference type="EMBL" id="FTOQ01000003">
    <property type="protein sequence ID" value="SIS77304.1"/>
    <property type="molecule type" value="Genomic_DNA"/>
</dbReference>
<dbReference type="AlphaFoldDB" id="A0A1N7LU51"/>
<protein>
    <recommendedName>
        <fullName evidence="4">Sulfotransferase family protein</fullName>
    </recommendedName>
</protein>
<feature type="region of interest" description="Disordered" evidence="1">
    <location>
        <begin position="273"/>
        <end position="306"/>
    </location>
</feature>
<dbReference type="RefSeq" id="WP_076446713.1">
    <property type="nucleotide sequence ID" value="NZ_FTOQ01000003.1"/>
</dbReference>
<evidence type="ECO:0000313" key="3">
    <source>
        <dbReference type="Proteomes" id="UP000186684"/>
    </source>
</evidence>
<evidence type="ECO:0000313" key="2">
    <source>
        <dbReference type="EMBL" id="SIS77304.1"/>
    </source>
</evidence>
<dbReference type="OrthoDB" id="8481769at2"/>
<accession>A0A1N7LU51</accession>
<feature type="compositionally biased region" description="Basic and acidic residues" evidence="1">
    <location>
        <begin position="293"/>
        <end position="306"/>
    </location>
</feature>
<gene>
    <name evidence="2" type="ORF">SAMN05421759_103157</name>
</gene>